<gene>
    <name evidence="2" type="ORF">SPARVUS_LOCUS5366484</name>
</gene>
<evidence type="ECO:0000313" key="2">
    <source>
        <dbReference type="EMBL" id="CAI9560994.1"/>
    </source>
</evidence>
<evidence type="ECO:0000313" key="3">
    <source>
        <dbReference type="Proteomes" id="UP001162483"/>
    </source>
</evidence>
<feature type="region of interest" description="Disordered" evidence="1">
    <location>
        <begin position="117"/>
        <end position="160"/>
    </location>
</feature>
<protein>
    <submittedName>
        <fullName evidence="2">Uncharacterized protein</fullName>
    </submittedName>
</protein>
<sequence length="160" mass="18226">MHRHMYINTDTCTYTHVHAHTHAHTQTHVHTRRHMYRYTYVHTHRHMYNCTCIHRHTHVHVHTHIHTTPPPPIKSCSTSLFTHRSGYCTLGGGREHSTHSFLCFHCAQLLSSLTAPSANERSGLSSEPAQQDGPGGHTSPHHNFHSPLASRQVEISSPVY</sequence>
<organism evidence="2 3">
    <name type="scientific">Staurois parvus</name>
    <dbReference type="NCBI Taxonomy" id="386267"/>
    <lineage>
        <taxon>Eukaryota</taxon>
        <taxon>Metazoa</taxon>
        <taxon>Chordata</taxon>
        <taxon>Craniata</taxon>
        <taxon>Vertebrata</taxon>
        <taxon>Euteleostomi</taxon>
        <taxon>Amphibia</taxon>
        <taxon>Batrachia</taxon>
        <taxon>Anura</taxon>
        <taxon>Neobatrachia</taxon>
        <taxon>Ranoidea</taxon>
        <taxon>Ranidae</taxon>
        <taxon>Staurois</taxon>
    </lineage>
</organism>
<dbReference type="EMBL" id="CATNWA010011023">
    <property type="protein sequence ID" value="CAI9560994.1"/>
    <property type="molecule type" value="Genomic_DNA"/>
</dbReference>
<keyword evidence="3" id="KW-1185">Reference proteome</keyword>
<dbReference type="Proteomes" id="UP001162483">
    <property type="component" value="Unassembled WGS sequence"/>
</dbReference>
<evidence type="ECO:0000256" key="1">
    <source>
        <dbReference type="SAM" id="MobiDB-lite"/>
    </source>
</evidence>
<feature type="non-terminal residue" evidence="2">
    <location>
        <position position="160"/>
    </location>
</feature>
<reference evidence="2" key="1">
    <citation type="submission" date="2023-05" db="EMBL/GenBank/DDBJ databases">
        <authorList>
            <person name="Stuckert A."/>
        </authorList>
    </citation>
    <scope>NUCLEOTIDE SEQUENCE</scope>
</reference>
<comment type="caution">
    <text evidence="2">The sequence shown here is derived from an EMBL/GenBank/DDBJ whole genome shotgun (WGS) entry which is preliminary data.</text>
</comment>
<accession>A0ABN9CLK4</accession>
<feature type="compositionally biased region" description="Polar residues" evidence="1">
    <location>
        <begin position="117"/>
        <end position="129"/>
    </location>
</feature>
<name>A0ABN9CLK4_9NEOB</name>
<proteinExistence type="predicted"/>